<name>A0A1G8BDJ5_9BACT</name>
<feature type="transmembrane region" description="Helical" evidence="5">
    <location>
        <begin position="398"/>
        <end position="420"/>
    </location>
</feature>
<feature type="transmembrane region" description="Helical" evidence="5">
    <location>
        <begin position="450"/>
        <end position="470"/>
    </location>
</feature>
<protein>
    <submittedName>
        <fullName evidence="7">O-antigen ligase like membrane protein</fullName>
    </submittedName>
</protein>
<comment type="subcellular location">
    <subcellularLocation>
        <location evidence="1">Membrane</location>
        <topology evidence="1">Multi-pass membrane protein</topology>
    </subcellularLocation>
</comment>
<sequence>MRSYISTKSDINGGRFLLLLLLFSLAIYELITAGFNAFAIVCIIPILGLITLASFHYSMFLFWSLVIINNFLQMKGINWPIPMSLPNEMIEILLLVLAIINIKDRHFERMGNIMLFTLMIWCGFCTLQVLNDTCNIGLDVGAWYTGARLMAFQIMYAFLVFSIYISTPKILTKYLFLWGLLSLFAVFWVWKQKTYGFTNAENAWLWSRGRLTHVLQGGSLIRYFSIYSDAANFGIGIAATAVAFIIFGITSKIKKHKYFFIIVGIGCTWAMFPSGTRTATACLMAGLMAYILLSKSVRIAVPFSIIFGIFAFILVFTRIGDGNQQIHRMRTAFDKNDASADVRKYNQQVMKKYLKDAPWGIGIAQGYGSVPANNKYNIMSTIPADSEYVYIWIRTGRIGITLFLICTAIMLGGGCWIVLFRLRSPSLRGIGAGMCCAFVAIQLGGYGNQVLMQFPNCLVFYGGLAIVYILPHIENEWIEWETKELALIEEKKRLKQEKREKSRVKTWLSWK</sequence>
<feature type="transmembrane region" description="Helical" evidence="5">
    <location>
        <begin position="38"/>
        <end position="59"/>
    </location>
</feature>
<evidence type="ECO:0000259" key="6">
    <source>
        <dbReference type="Pfam" id="PF04932"/>
    </source>
</evidence>
<keyword evidence="7" id="KW-0436">Ligase</keyword>
<dbReference type="STRING" id="645274.SAMN04487901_12210"/>
<dbReference type="EMBL" id="FNCQ01000022">
    <property type="protein sequence ID" value="SDH31171.1"/>
    <property type="molecule type" value="Genomic_DNA"/>
</dbReference>
<keyword evidence="2 5" id="KW-0812">Transmembrane</keyword>
<gene>
    <name evidence="7" type="ORF">SAMN04487901_12210</name>
</gene>
<dbReference type="RefSeq" id="WP_091819106.1">
    <property type="nucleotide sequence ID" value="NZ_FNCQ01000022.1"/>
</dbReference>
<evidence type="ECO:0000256" key="1">
    <source>
        <dbReference type="ARBA" id="ARBA00004141"/>
    </source>
</evidence>
<feature type="transmembrane region" description="Helical" evidence="5">
    <location>
        <begin position="256"/>
        <end position="272"/>
    </location>
</feature>
<feature type="transmembrane region" description="Helical" evidence="5">
    <location>
        <begin position="300"/>
        <end position="319"/>
    </location>
</feature>
<proteinExistence type="predicted"/>
<keyword evidence="8" id="KW-1185">Reference proteome</keyword>
<keyword evidence="4 5" id="KW-0472">Membrane</keyword>
<dbReference type="Pfam" id="PF04932">
    <property type="entry name" value="Wzy_C"/>
    <property type="match status" value="1"/>
</dbReference>
<evidence type="ECO:0000313" key="7">
    <source>
        <dbReference type="EMBL" id="SDH31171.1"/>
    </source>
</evidence>
<evidence type="ECO:0000313" key="8">
    <source>
        <dbReference type="Proteomes" id="UP000198779"/>
    </source>
</evidence>
<dbReference type="GO" id="GO:0016874">
    <property type="term" value="F:ligase activity"/>
    <property type="evidence" value="ECO:0007669"/>
    <property type="project" value="UniProtKB-KW"/>
</dbReference>
<feature type="transmembrane region" description="Helical" evidence="5">
    <location>
        <begin position="230"/>
        <end position="249"/>
    </location>
</feature>
<feature type="transmembrane region" description="Helical" evidence="5">
    <location>
        <begin position="171"/>
        <end position="190"/>
    </location>
</feature>
<dbReference type="AlphaFoldDB" id="A0A1G8BDJ5"/>
<feature type="domain" description="O-antigen ligase-related" evidence="6">
    <location>
        <begin position="267"/>
        <end position="404"/>
    </location>
</feature>
<feature type="transmembrane region" description="Helical" evidence="5">
    <location>
        <begin position="112"/>
        <end position="130"/>
    </location>
</feature>
<accession>A0A1G8BDJ5</accession>
<evidence type="ECO:0000256" key="3">
    <source>
        <dbReference type="ARBA" id="ARBA00022989"/>
    </source>
</evidence>
<dbReference type="InterPro" id="IPR007016">
    <property type="entry name" value="O-antigen_ligase-rel_domated"/>
</dbReference>
<feature type="transmembrane region" description="Helical" evidence="5">
    <location>
        <begin position="427"/>
        <end position="444"/>
    </location>
</feature>
<reference evidence="8" key="1">
    <citation type="submission" date="2016-10" db="EMBL/GenBank/DDBJ databases">
        <authorList>
            <person name="Varghese N."/>
            <person name="Submissions S."/>
        </authorList>
    </citation>
    <scope>NUCLEOTIDE SEQUENCE [LARGE SCALE GENOMIC DNA]</scope>
    <source>
        <strain evidence="8">BP1-148</strain>
    </source>
</reference>
<dbReference type="GO" id="GO:0016020">
    <property type="term" value="C:membrane"/>
    <property type="evidence" value="ECO:0007669"/>
    <property type="project" value="UniProtKB-SubCell"/>
</dbReference>
<evidence type="ECO:0000256" key="4">
    <source>
        <dbReference type="ARBA" id="ARBA00023136"/>
    </source>
</evidence>
<evidence type="ECO:0000256" key="5">
    <source>
        <dbReference type="SAM" id="Phobius"/>
    </source>
</evidence>
<evidence type="ECO:0000256" key="2">
    <source>
        <dbReference type="ARBA" id="ARBA00022692"/>
    </source>
</evidence>
<feature type="transmembrane region" description="Helical" evidence="5">
    <location>
        <begin position="12"/>
        <end position="31"/>
    </location>
</feature>
<dbReference type="Proteomes" id="UP000198779">
    <property type="component" value="Unassembled WGS sequence"/>
</dbReference>
<organism evidence="7 8">
    <name type="scientific">Prevotella communis</name>
    <dbReference type="NCBI Taxonomy" id="2913614"/>
    <lineage>
        <taxon>Bacteria</taxon>
        <taxon>Pseudomonadati</taxon>
        <taxon>Bacteroidota</taxon>
        <taxon>Bacteroidia</taxon>
        <taxon>Bacteroidales</taxon>
        <taxon>Prevotellaceae</taxon>
        <taxon>Prevotella</taxon>
    </lineage>
</organism>
<feature type="transmembrane region" description="Helical" evidence="5">
    <location>
        <begin position="142"/>
        <end position="164"/>
    </location>
</feature>
<keyword evidence="3 5" id="KW-1133">Transmembrane helix</keyword>